<evidence type="ECO:0000259" key="4">
    <source>
        <dbReference type="Pfam" id="PF07804"/>
    </source>
</evidence>
<keyword evidence="7" id="KW-1185">Reference proteome</keyword>
<dbReference type="GO" id="GO:0004674">
    <property type="term" value="F:protein serine/threonine kinase activity"/>
    <property type="evidence" value="ECO:0007669"/>
    <property type="project" value="TreeGrafter"/>
</dbReference>
<dbReference type="PANTHER" id="PTHR37419">
    <property type="entry name" value="SERINE/THREONINE-PROTEIN KINASE TOXIN HIPA"/>
    <property type="match status" value="1"/>
</dbReference>
<protein>
    <submittedName>
        <fullName evidence="6">Type II toxin-antitoxin system HipA family toxin</fullName>
    </submittedName>
</protein>
<dbReference type="NCBIfam" id="TIGR03071">
    <property type="entry name" value="couple_hipA"/>
    <property type="match status" value="1"/>
</dbReference>
<dbReference type="GO" id="GO:0005829">
    <property type="term" value="C:cytosol"/>
    <property type="evidence" value="ECO:0007669"/>
    <property type="project" value="TreeGrafter"/>
</dbReference>
<feature type="domain" description="HipA N-terminal subdomain 1" evidence="5">
    <location>
        <begin position="18"/>
        <end position="107"/>
    </location>
</feature>
<dbReference type="EMBL" id="WAJS01000058">
    <property type="protein sequence ID" value="KAB1637951.1"/>
    <property type="molecule type" value="Genomic_DNA"/>
</dbReference>
<dbReference type="Pfam" id="PF07804">
    <property type="entry name" value="HipA_C"/>
    <property type="match status" value="1"/>
</dbReference>
<gene>
    <name evidence="6" type="ORF">F8D48_11105</name>
</gene>
<dbReference type="InterPro" id="IPR052028">
    <property type="entry name" value="HipA_Ser/Thr_kinase"/>
</dbReference>
<dbReference type="RefSeq" id="WP_151432074.1">
    <property type="nucleotide sequence ID" value="NZ_JANJZI010000006.1"/>
</dbReference>
<proteinExistence type="inferred from homology"/>
<dbReference type="Pfam" id="PF13657">
    <property type="entry name" value="Couple_hipA"/>
    <property type="match status" value="1"/>
</dbReference>
<reference evidence="6 7" key="1">
    <citation type="submission" date="2019-09" db="EMBL/GenBank/DDBJ databases">
        <title>Whole genome shotgun sequencing (WGS) of Ellagibacter isourolithinifaciens DSM 104140(T) and Adlercreutzia muris DSM 29508(T).</title>
        <authorList>
            <person name="Stoll D.A."/>
            <person name="Danylec N."/>
            <person name="Huch M."/>
        </authorList>
    </citation>
    <scope>NUCLEOTIDE SEQUENCE [LARGE SCALE GENOMIC DNA]</scope>
    <source>
        <strain evidence="6 7">DSM 29508</strain>
    </source>
</reference>
<organism evidence="6 7">
    <name type="scientific">Adlercreutzia muris</name>
    <dbReference type="NCBI Taxonomy" id="1796610"/>
    <lineage>
        <taxon>Bacteria</taxon>
        <taxon>Bacillati</taxon>
        <taxon>Actinomycetota</taxon>
        <taxon>Coriobacteriia</taxon>
        <taxon>Eggerthellales</taxon>
        <taxon>Eggerthellaceae</taxon>
        <taxon>Adlercreutzia</taxon>
    </lineage>
</organism>
<dbReference type="InterPro" id="IPR012893">
    <property type="entry name" value="HipA-like_C"/>
</dbReference>
<evidence type="ECO:0000256" key="2">
    <source>
        <dbReference type="ARBA" id="ARBA00022679"/>
    </source>
</evidence>
<dbReference type="Gene3D" id="1.10.1070.20">
    <property type="match status" value="1"/>
</dbReference>
<keyword evidence="2" id="KW-0808">Transferase</keyword>
<dbReference type="AlphaFoldDB" id="A0A7C8FVA9"/>
<evidence type="ECO:0000256" key="3">
    <source>
        <dbReference type="ARBA" id="ARBA00022777"/>
    </source>
</evidence>
<keyword evidence="3" id="KW-0418">Kinase</keyword>
<sequence length="420" mass="46292">MKDTELVVYREYFGRFEEVGRVAPAGGGIGFAYSESYLQSRTAQSISQALPLRSGAFPARETESFFNGILPEGSMRRSLGRAFHADIDDVGAFMARLNDESAGALVFGKGEEPLLEGRSYAPVGEEDLVRFAARPGEFAPRAASRSRLSLAGAQMKIGLFFDTSSGFWFYPQGAAPSSHIVKACDGSFPDQTVNEAICMRTAAALGFDVASCRLIPVAGQEPLLAVERFDRIDVGDAFLHRLHQEDFLQALPDYFDKYEPTDGSYANHCAWVVNEGSRNPFGDKRLLFSRLLLDWAMGNADNHLKNHSMLWSEDWSSRELSPLYDLTCTTIYPELDREMGVSFGGSRRIDDVRMEDVAATARSCGVGVRFARDELEELIEVFPSVLREAAGAVAEEGFPRAAEVGGRIEEGFLGRRDALR</sequence>
<dbReference type="PANTHER" id="PTHR37419:SF1">
    <property type="entry name" value="SERINE_THREONINE-PROTEIN KINASE TOXIN HIPA"/>
    <property type="match status" value="1"/>
</dbReference>
<accession>A0A7C8FVA9</accession>
<dbReference type="InterPro" id="IPR017508">
    <property type="entry name" value="HipA_N1"/>
</dbReference>
<comment type="caution">
    <text evidence="6">The sequence shown here is derived from an EMBL/GenBank/DDBJ whole genome shotgun (WGS) entry which is preliminary data.</text>
</comment>
<evidence type="ECO:0000256" key="1">
    <source>
        <dbReference type="ARBA" id="ARBA00010164"/>
    </source>
</evidence>
<name>A0A7C8FVA9_9ACTN</name>
<evidence type="ECO:0000313" key="7">
    <source>
        <dbReference type="Proteomes" id="UP000479639"/>
    </source>
</evidence>
<evidence type="ECO:0000259" key="5">
    <source>
        <dbReference type="Pfam" id="PF13657"/>
    </source>
</evidence>
<evidence type="ECO:0000313" key="6">
    <source>
        <dbReference type="EMBL" id="KAB1637951.1"/>
    </source>
</evidence>
<dbReference type="Proteomes" id="UP000479639">
    <property type="component" value="Unassembled WGS sequence"/>
</dbReference>
<feature type="domain" description="HipA-like C-terminal" evidence="4">
    <location>
        <begin position="148"/>
        <end position="382"/>
    </location>
</feature>
<comment type="similarity">
    <text evidence="1">Belongs to the HipA Ser/Thr kinase family.</text>
</comment>